<dbReference type="AlphaFoldDB" id="A0A1F2ULF2"/>
<dbReference type="PANTHER" id="PTHR10434:SF11">
    <property type="entry name" value="1-ACYL-SN-GLYCEROL-3-PHOSPHATE ACYLTRANSFERASE"/>
    <property type="match status" value="1"/>
</dbReference>
<keyword evidence="2" id="KW-0012">Acyltransferase</keyword>
<gene>
    <name evidence="4" type="ORF">A2074_02075</name>
</gene>
<feature type="domain" description="Phospholipid/glycerol acyltransferase" evidence="3">
    <location>
        <begin position="34"/>
        <end position="147"/>
    </location>
</feature>
<evidence type="ECO:0000313" key="4">
    <source>
        <dbReference type="EMBL" id="OFW33802.1"/>
    </source>
</evidence>
<proteinExistence type="predicted"/>
<dbReference type="EMBL" id="MELI01000059">
    <property type="protein sequence ID" value="OFW33802.1"/>
    <property type="molecule type" value="Genomic_DNA"/>
</dbReference>
<dbReference type="InterPro" id="IPR002123">
    <property type="entry name" value="Plipid/glycerol_acylTrfase"/>
</dbReference>
<dbReference type="Proteomes" id="UP000178086">
    <property type="component" value="Unassembled WGS sequence"/>
</dbReference>
<comment type="caution">
    <text evidence="4">The sequence shown here is derived from an EMBL/GenBank/DDBJ whole genome shotgun (WGS) entry which is preliminary data.</text>
</comment>
<dbReference type="Pfam" id="PF01553">
    <property type="entry name" value="Acyltransferase"/>
    <property type="match status" value="1"/>
</dbReference>
<evidence type="ECO:0000313" key="5">
    <source>
        <dbReference type="Proteomes" id="UP000178086"/>
    </source>
</evidence>
<evidence type="ECO:0000259" key="3">
    <source>
        <dbReference type="SMART" id="SM00563"/>
    </source>
</evidence>
<keyword evidence="1" id="KW-0808">Transferase</keyword>
<reference evidence="4 5" key="1">
    <citation type="journal article" date="2016" name="Nat. Commun.">
        <title>Thousands of microbial genomes shed light on interconnected biogeochemical processes in an aquifer system.</title>
        <authorList>
            <person name="Anantharaman K."/>
            <person name="Brown C.T."/>
            <person name="Hug L.A."/>
            <person name="Sharon I."/>
            <person name="Castelle C.J."/>
            <person name="Probst A.J."/>
            <person name="Thomas B.C."/>
            <person name="Singh A."/>
            <person name="Wilkins M.J."/>
            <person name="Karaoz U."/>
            <person name="Brodie E.L."/>
            <person name="Williams K.H."/>
            <person name="Hubbard S.S."/>
            <person name="Banfield J.F."/>
        </authorList>
    </citation>
    <scope>NUCLEOTIDE SEQUENCE [LARGE SCALE GENOMIC DNA]</scope>
</reference>
<dbReference type="CDD" id="cd07989">
    <property type="entry name" value="LPLAT_AGPAT-like"/>
    <property type="match status" value="1"/>
</dbReference>
<accession>A0A1F2ULF2</accession>
<sequence>MYYRIAYLILVPLFKVLFRYKIEGGENIPKEGPFILASNHASYLDPAMSALAAAPREVNFMAKASLFRFPVFGTFLRMMNSFPVNRDIIDRAAIVTTIRLLTEGKPVVMYPEGTRIKGGRLGAALPGVAMLAVKTGAPIVPVGIIGTGDVLPEGAKFPRLRKLKARVGEPIRVESLVATERKAKEAELTGKMMADIGKLVAGD</sequence>
<evidence type="ECO:0000256" key="1">
    <source>
        <dbReference type="ARBA" id="ARBA00022679"/>
    </source>
</evidence>
<name>A0A1F2ULF2_9ACTN</name>
<dbReference type="GO" id="GO:0006654">
    <property type="term" value="P:phosphatidic acid biosynthetic process"/>
    <property type="evidence" value="ECO:0007669"/>
    <property type="project" value="TreeGrafter"/>
</dbReference>
<dbReference type="PANTHER" id="PTHR10434">
    <property type="entry name" value="1-ACYL-SN-GLYCEROL-3-PHOSPHATE ACYLTRANSFERASE"/>
    <property type="match status" value="1"/>
</dbReference>
<dbReference type="SMART" id="SM00563">
    <property type="entry name" value="PlsC"/>
    <property type="match status" value="1"/>
</dbReference>
<organism evidence="4 5">
    <name type="scientific">Candidatus Aquicultor primus</name>
    <dbReference type="NCBI Taxonomy" id="1797195"/>
    <lineage>
        <taxon>Bacteria</taxon>
        <taxon>Bacillati</taxon>
        <taxon>Actinomycetota</taxon>
        <taxon>Candidatus Aquicultoria</taxon>
        <taxon>Candidatus Aquicultorales</taxon>
        <taxon>Candidatus Aquicultoraceae</taxon>
        <taxon>Candidatus Aquicultor</taxon>
    </lineage>
</organism>
<dbReference type="GO" id="GO:0003841">
    <property type="term" value="F:1-acylglycerol-3-phosphate O-acyltransferase activity"/>
    <property type="evidence" value="ECO:0007669"/>
    <property type="project" value="TreeGrafter"/>
</dbReference>
<protein>
    <recommendedName>
        <fullName evidence="3">Phospholipid/glycerol acyltransferase domain-containing protein</fullName>
    </recommendedName>
</protein>
<dbReference type="SUPFAM" id="SSF69593">
    <property type="entry name" value="Glycerol-3-phosphate (1)-acyltransferase"/>
    <property type="match status" value="1"/>
</dbReference>
<evidence type="ECO:0000256" key="2">
    <source>
        <dbReference type="ARBA" id="ARBA00023315"/>
    </source>
</evidence>